<keyword evidence="1" id="KW-0732">Signal</keyword>
<dbReference type="PANTHER" id="PTHR36933">
    <property type="entry name" value="SLL0788 PROTEIN"/>
    <property type="match status" value="1"/>
</dbReference>
<feature type="signal peptide" evidence="1">
    <location>
        <begin position="1"/>
        <end position="21"/>
    </location>
</feature>
<dbReference type="InterPro" id="IPR012347">
    <property type="entry name" value="Ferritin-like"/>
</dbReference>
<reference evidence="3 4" key="1">
    <citation type="submission" date="2016-10" db="EMBL/GenBank/DDBJ databases">
        <title>Draft genome sequence of Methylobacterium extorquens CP3, a seed endophyte of Crotalaria pumila with plant growth-promoting and metal tolerance properties.</title>
        <authorList>
            <person name="Sanchez-Lopez A.S."/>
            <person name="Van Hamme J.D."/>
            <person name="Thijs S."/>
            <person name="Mcammond B.M."/>
            <person name="Stevens V."/>
            <person name="Gonzalez-Chavez M.D.C."/>
            <person name="Vangronsveld J."/>
        </authorList>
    </citation>
    <scope>NUCLEOTIDE SEQUENCE [LARGE SCALE GENOMIC DNA]</scope>
    <source>
        <strain evidence="3 4">CP3</strain>
    </source>
</reference>
<evidence type="ECO:0000256" key="1">
    <source>
        <dbReference type="SAM" id="SignalP"/>
    </source>
</evidence>
<dbReference type="PANTHER" id="PTHR36933:SF1">
    <property type="entry name" value="SLL0788 PROTEIN"/>
    <property type="match status" value="1"/>
</dbReference>
<proteinExistence type="predicted"/>
<dbReference type="InterPro" id="IPR005183">
    <property type="entry name" value="DUF305_CopM-like"/>
</dbReference>
<sequence length="125" mass="13644">MKLALAASALALLLSGAVAQAHDTNQTGHAGHSATTATDSPATKAFRDVDAEMHRDMDIRYTNDVDTDFVRGMIPHHKGAIGMAKVALQYSKDPEIRKLAEEIIKAQEVEISQMQEFLKRKNAAK</sequence>
<accession>A0A1S1PEA4</accession>
<dbReference type="EMBL" id="MNAO01000001">
    <property type="protein sequence ID" value="OHV18314.1"/>
    <property type="molecule type" value="Genomic_DNA"/>
</dbReference>
<feature type="domain" description="DUF305" evidence="2">
    <location>
        <begin position="31"/>
        <end position="118"/>
    </location>
</feature>
<protein>
    <submittedName>
        <fullName evidence="3">DUF305 domain-containing protein</fullName>
    </submittedName>
</protein>
<organism evidence="3 4">
    <name type="scientific">Methylorubrum extorquens</name>
    <name type="common">Methylobacterium dichloromethanicum</name>
    <name type="synonym">Methylobacterium extorquens</name>
    <dbReference type="NCBI Taxonomy" id="408"/>
    <lineage>
        <taxon>Bacteria</taxon>
        <taxon>Pseudomonadati</taxon>
        <taxon>Pseudomonadota</taxon>
        <taxon>Alphaproteobacteria</taxon>
        <taxon>Hyphomicrobiales</taxon>
        <taxon>Methylobacteriaceae</taxon>
        <taxon>Methylorubrum</taxon>
    </lineage>
</organism>
<evidence type="ECO:0000313" key="4">
    <source>
        <dbReference type="Proteomes" id="UP000180215"/>
    </source>
</evidence>
<name>A0A1S1PEA4_METEX</name>
<dbReference type="Gene3D" id="1.20.1260.10">
    <property type="match status" value="1"/>
</dbReference>
<comment type="caution">
    <text evidence="3">The sequence shown here is derived from an EMBL/GenBank/DDBJ whole genome shotgun (WGS) entry which is preliminary data.</text>
</comment>
<dbReference type="AlphaFoldDB" id="A0A1S1PEA4"/>
<dbReference type="Proteomes" id="UP000180215">
    <property type="component" value="Unassembled WGS sequence"/>
</dbReference>
<evidence type="ECO:0000259" key="2">
    <source>
        <dbReference type="Pfam" id="PF03713"/>
    </source>
</evidence>
<gene>
    <name evidence="3" type="ORF">BK022_00085</name>
</gene>
<dbReference type="Pfam" id="PF03713">
    <property type="entry name" value="DUF305"/>
    <property type="match status" value="1"/>
</dbReference>
<evidence type="ECO:0000313" key="3">
    <source>
        <dbReference type="EMBL" id="OHV18314.1"/>
    </source>
</evidence>
<feature type="chain" id="PRO_5012074243" evidence="1">
    <location>
        <begin position="22"/>
        <end position="125"/>
    </location>
</feature>